<accession>A0A0N4VPD9</accession>
<evidence type="ECO:0000313" key="2">
    <source>
        <dbReference type="Proteomes" id="UP000274131"/>
    </source>
</evidence>
<reference evidence="3" key="1">
    <citation type="submission" date="2017-02" db="UniProtKB">
        <authorList>
            <consortium name="WormBaseParasite"/>
        </authorList>
    </citation>
    <scope>IDENTIFICATION</scope>
</reference>
<dbReference type="AlphaFoldDB" id="A0A0N4VPD9"/>
<dbReference type="EMBL" id="UXUI01013296">
    <property type="protein sequence ID" value="VDD97283.1"/>
    <property type="molecule type" value="Genomic_DNA"/>
</dbReference>
<evidence type="ECO:0000313" key="1">
    <source>
        <dbReference type="EMBL" id="VDD97283.1"/>
    </source>
</evidence>
<sequence>MEEIPEALVVHSSVASQYPYDKPPPSYEVRYVPSQIYFKSRQIYISDNNKEKKFIKLKFFVFKTEDSKRFSNTLVRNDGVENEVREECEAEDRTKSRKRKRLLLERFL</sequence>
<evidence type="ECO:0000313" key="3">
    <source>
        <dbReference type="WBParaSite" id="EVEC_0001286801-mRNA-1"/>
    </source>
</evidence>
<reference evidence="1 2" key="2">
    <citation type="submission" date="2018-10" db="EMBL/GenBank/DDBJ databases">
        <authorList>
            <consortium name="Pathogen Informatics"/>
        </authorList>
    </citation>
    <scope>NUCLEOTIDE SEQUENCE [LARGE SCALE GENOMIC DNA]</scope>
</reference>
<proteinExistence type="predicted"/>
<protein>
    <submittedName>
        <fullName evidence="3">Ovule protein</fullName>
    </submittedName>
</protein>
<keyword evidence="2" id="KW-1185">Reference proteome</keyword>
<gene>
    <name evidence="1" type="ORF">EVEC_LOCUS12034</name>
</gene>
<organism evidence="3">
    <name type="scientific">Enterobius vermicularis</name>
    <name type="common">Human pinworm</name>
    <dbReference type="NCBI Taxonomy" id="51028"/>
    <lineage>
        <taxon>Eukaryota</taxon>
        <taxon>Metazoa</taxon>
        <taxon>Ecdysozoa</taxon>
        <taxon>Nematoda</taxon>
        <taxon>Chromadorea</taxon>
        <taxon>Rhabditida</taxon>
        <taxon>Spirurina</taxon>
        <taxon>Oxyuridomorpha</taxon>
        <taxon>Oxyuroidea</taxon>
        <taxon>Oxyuridae</taxon>
        <taxon>Enterobius</taxon>
    </lineage>
</organism>
<dbReference type="Proteomes" id="UP000274131">
    <property type="component" value="Unassembled WGS sequence"/>
</dbReference>
<name>A0A0N4VPD9_ENTVE</name>
<dbReference type="WBParaSite" id="EVEC_0001286801-mRNA-1">
    <property type="protein sequence ID" value="EVEC_0001286801-mRNA-1"/>
    <property type="gene ID" value="EVEC_0001286801"/>
</dbReference>